<name>X1M6P7_9ZZZZ</name>
<dbReference type="AlphaFoldDB" id="X1M6P7"/>
<proteinExistence type="predicted"/>
<feature type="non-terminal residue" evidence="1">
    <location>
        <position position="1"/>
    </location>
</feature>
<protein>
    <submittedName>
        <fullName evidence="1">Uncharacterized protein</fullName>
    </submittedName>
</protein>
<gene>
    <name evidence="1" type="ORF">S06H3_30231</name>
</gene>
<comment type="caution">
    <text evidence="1">The sequence shown here is derived from an EMBL/GenBank/DDBJ whole genome shotgun (WGS) entry which is preliminary data.</text>
</comment>
<dbReference type="EMBL" id="BARV01017786">
    <property type="protein sequence ID" value="GAI27307.1"/>
    <property type="molecule type" value="Genomic_DNA"/>
</dbReference>
<evidence type="ECO:0000313" key="1">
    <source>
        <dbReference type="EMBL" id="GAI27307.1"/>
    </source>
</evidence>
<organism evidence="1">
    <name type="scientific">marine sediment metagenome</name>
    <dbReference type="NCBI Taxonomy" id="412755"/>
    <lineage>
        <taxon>unclassified sequences</taxon>
        <taxon>metagenomes</taxon>
        <taxon>ecological metagenomes</taxon>
    </lineage>
</organism>
<reference evidence="1" key="1">
    <citation type="journal article" date="2014" name="Front. Microbiol.">
        <title>High frequency of phylogenetically diverse reductive dehalogenase-homologous genes in deep subseafloor sedimentary metagenomes.</title>
        <authorList>
            <person name="Kawai M."/>
            <person name="Futagami T."/>
            <person name="Toyoda A."/>
            <person name="Takaki Y."/>
            <person name="Nishi S."/>
            <person name="Hori S."/>
            <person name="Arai W."/>
            <person name="Tsubouchi T."/>
            <person name="Morono Y."/>
            <person name="Uchiyama I."/>
            <person name="Ito T."/>
            <person name="Fujiyama A."/>
            <person name="Inagaki F."/>
            <person name="Takami H."/>
        </authorList>
    </citation>
    <scope>NUCLEOTIDE SEQUENCE</scope>
    <source>
        <strain evidence="1">Expedition CK06-06</strain>
    </source>
</reference>
<sequence length="39" mass="4607">TNIRGCHAPYSRNDMEAYTLNAIMRYTIYHILYTNLLTV</sequence>
<accession>X1M6P7</accession>